<evidence type="ECO:0000256" key="1">
    <source>
        <dbReference type="ARBA" id="ARBA00022908"/>
    </source>
</evidence>
<evidence type="ECO:0000259" key="3">
    <source>
        <dbReference type="PROSITE" id="PS51898"/>
    </source>
</evidence>
<dbReference type="InterPro" id="IPR011010">
    <property type="entry name" value="DNA_brk_join_enz"/>
</dbReference>
<dbReference type="Proteomes" id="UP001642900">
    <property type="component" value="Unassembled WGS sequence"/>
</dbReference>
<organism evidence="4 5">
    <name type="scientific">Allomesorhizobium camelthorni</name>
    <dbReference type="NCBI Taxonomy" id="475069"/>
    <lineage>
        <taxon>Bacteria</taxon>
        <taxon>Pseudomonadati</taxon>
        <taxon>Pseudomonadota</taxon>
        <taxon>Alphaproteobacteria</taxon>
        <taxon>Hyphomicrobiales</taxon>
        <taxon>Phyllobacteriaceae</taxon>
        <taxon>Allomesorhizobium</taxon>
    </lineage>
</organism>
<dbReference type="Gene3D" id="1.10.443.10">
    <property type="entry name" value="Intergrase catalytic core"/>
    <property type="match status" value="1"/>
</dbReference>
<dbReference type="InterPro" id="IPR013762">
    <property type="entry name" value="Integrase-like_cat_sf"/>
</dbReference>
<dbReference type="EMBL" id="JAAKZF010000016">
    <property type="protein sequence ID" value="NGO52328.1"/>
    <property type="molecule type" value="Genomic_DNA"/>
</dbReference>
<dbReference type="PROSITE" id="PS51898">
    <property type="entry name" value="TYR_RECOMBINASE"/>
    <property type="match status" value="1"/>
</dbReference>
<dbReference type="SUPFAM" id="SSF56349">
    <property type="entry name" value="DNA breaking-rejoining enzymes"/>
    <property type="match status" value="1"/>
</dbReference>
<reference evidence="4 5" key="1">
    <citation type="submission" date="2020-02" db="EMBL/GenBank/DDBJ databases">
        <title>Genome sequence of strain CCNWXJ40-4.</title>
        <authorList>
            <person name="Gao J."/>
            <person name="Sun J."/>
        </authorList>
    </citation>
    <scope>NUCLEOTIDE SEQUENCE [LARGE SCALE GENOMIC DNA]</scope>
    <source>
        <strain evidence="4 5">CCNWXJ 40-4</strain>
    </source>
</reference>
<accession>A0A6G4WDB3</accession>
<dbReference type="RefSeq" id="WP_165028616.1">
    <property type="nucleotide sequence ID" value="NZ_JAAKZF010000016.1"/>
</dbReference>
<sequence>MPRTSKGARLVWRDESRKTDGTLRNKAGWFIRDGSTFISAGSGEKGRPRPENEKALADYIASKYHPPQDRGRDRDNVSIADAINLYLRDIAPKHAAPQATATRLEFILDFFGKKKLGDINGRLCRAYVASRPTEASARRQLEDLRAAINYYHKEGYVTSVPKIVLPEKPGARERWLTRSEAARLIWTAWRMKQSWKGRPSDRRTGRHLARFILVALYTGTRSGAVCGAAIRPTPGRGFVDLERGVFYRRAPGTKETKKRQPPVRLPSRLLVHLRRWAATDLDIKTKARGRGKNIGRKISHDYVVEWNGKSVTSVKKAFRAACEAAGLGWYEGEGQERKFRTDITPHTLRHTAATWLMQAGADPWKAAGFLGMTVDVLLSTYGHHHPDYQADAAEKMTSKRVSNGIVRLGEKQTVNRVIAPHSYPTEIVETNVNIGRPA</sequence>
<protein>
    <submittedName>
        <fullName evidence="4">Site-specific integrase</fullName>
    </submittedName>
</protein>
<comment type="caution">
    <text evidence="4">The sequence shown here is derived from an EMBL/GenBank/DDBJ whole genome shotgun (WGS) entry which is preliminary data.</text>
</comment>
<dbReference type="InterPro" id="IPR050090">
    <property type="entry name" value="Tyrosine_recombinase_XerCD"/>
</dbReference>
<dbReference type="CDD" id="cd00796">
    <property type="entry name" value="INT_Rci_Hp1_C"/>
    <property type="match status" value="1"/>
</dbReference>
<evidence type="ECO:0000313" key="4">
    <source>
        <dbReference type="EMBL" id="NGO52328.1"/>
    </source>
</evidence>
<feature type="domain" description="Tyr recombinase" evidence="3">
    <location>
        <begin position="171"/>
        <end position="394"/>
    </location>
</feature>
<dbReference type="GO" id="GO:0006310">
    <property type="term" value="P:DNA recombination"/>
    <property type="evidence" value="ECO:0007669"/>
    <property type="project" value="UniProtKB-KW"/>
</dbReference>
<dbReference type="PANTHER" id="PTHR30349:SF88">
    <property type="entry name" value="BLL1584 PROTEIN"/>
    <property type="match status" value="1"/>
</dbReference>
<keyword evidence="1" id="KW-0229">DNA integration</keyword>
<dbReference type="Pfam" id="PF00589">
    <property type="entry name" value="Phage_integrase"/>
    <property type="match status" value="1"/>
</dbReference>
<dbReference type="InterPro" id="IPR002104">
    <property type="entry name" value="Integrase_catalytic"/>
</dbReference>
<dbReference type="GO" id="GO:0015074">
    <property type="term" value="P:DNA integration"/>
    <property type="evidence" value="ECO:0007669"/>
    <property type="project" value="UniProtKB-KW"/>
</dbReference>
<keyword evidence="2" id="KW-0233">DNA recombination</keyword>
<gene>
    <name evidence="4" type="ORF">G6N73_14265</name>
</gene>
<evidence type="ECO:0000313" key="5">
    <source>
        <dbReference type="Proteomes" id="UP001642900"/>
    </source>
</evidence>
<keyword evidence="5" id="KW-1185">Reference proteome</keyword>
<dbReference type="AlphaFoldDB" id="A0A6G4WDB3"/>
<proteinExistence type="predicted"/>
<dbReference type="GO" id="GO:0003677">
    <property type="term" value="F:DNA binding"/>
    <property type="evidence" value="ECO:0007669"/>
    <property type="project" value="InterPro"/>
</dbReference>
<dbReference type="PANTHER" id="PTHR30349">
    <property type="entry name" value="PHAGE INTEGRASE-RELATED"/>
    <property type="match status" value="1"/>
</dbReference>
<evidence type="ECO:0000256" key="2">
    <source>
        <dbReference type="ARBA" id="ARBA00023172"/>
    </source>
</evidence>
<name>A0A6G4WDB3_9HYPH</name>